<accession>A0A1G6PZC7</accession>
<dbReference type="RefSeq" id="WP_092439773.1">
    <property type="nucleotide sequence ID" value="NZ_FMYP01000056.1"/>
</dbReference>
<organism evidence="1 2">
    <name type="scientific">Williamwhitmania taraxaci</name>
    <dbReference type="NCBI Taxonomy" id="1640674"/>
    <lineage>
        <taxon>Bacteria</taxon>
        <taxon>Pseudomonadati</taxon>
        <taxon>Bacteroidota</taxon>
        <taxon>Bacteroidia</taxon>
        <taxon>Bacteroidales</taxon>
        <taxon>Williamwhitmaniaceae</taxon>
        <taxon>Williamwhitmania</taxon>
    </lineage>
</organism>
<dbReference type="EMBL" id="FMYP01000056">
    <property type="protein sequence ID" value="SDC85428.1"/>
    <property type="molecule type" value="Genomic_DNA"/>
</dbReference>
<protein>
    <submittedName>
        <fullName evidence="1">Uncharacterized protein</fullName>
    </submittedName>
</protein>
<dbReference type="AlphaFoldDB" id="A0A1G6PZC7"/>
<evidence type="ECO:0000313" key="2">
    <source>
        <dbReference type="Proteomes" id="UP000199452"/>
    </source>
</evidence>
<dbReference type="Proteomes" id="UP000199452">
    <property type="component" value="Unassembled WGS sequence"/>
</dbReference>
<gene>
    <name evidence="1" type="ORF">SAMN05216323_105618</name>
</gene>
<proteinExistence type="predicted"/>
<evidence type="ECO:0000313" key="1">
    <source>
        <dbReference type="EMBL" id="SDC85428.1"/>
    </source>
</evidence>
<reference evidence="1 2" key="1">
    <citation type="submission" date="2016-09" db="EMBL/GenBank/DDBJ databases">
        <authorList>
            <person name="Capua I."/>
            <person name="De Benedictis P."/>
            <person name="Joannis T."/>
            <person name="Lombin L.H."/>
            <person name="Cattoli G."/>
        </authorList>
    </citation>
    <scope>NUCLEOTIDE SEQUENCE [LARGE SCALE GENOMIC DNA]</scope>
    <source>
        <strain evidence="1 2">A7P-90m</strain>
    </source>
</reference>
<keyword evidence="2" id="KW-1185">Reference proteome</keyword>
<sequence length="116" mass="12889">MKSGLLYGLFVIMLLLAVSSGNGDTVRESASVQSCQQIVNHESIIPTASISAEKLLPSFIFLKVIGNVSKTAHFLFYTVTIRQFQAKFTLVKPQRKTSHTVIQFYTSETDDTHHLA</sequence>
<dbReference type="STRING" id="1640674.SAMN05216323_105618"/>
<name>A0A1G6PZC7_9BACT</name>